<evidence type="ECO:0000313" key="1">
    <source>
        <dbReference type="EMBL" id="MBX23089.1"/>
    </source>
</evidence>
<dbReference type="EMBL" id="GGEC01042605">
    <property type="protein sequence ID" value="MBX23089.1"/>
    <property type="molecule type" value="Transcribed_RNA"/>
</dbReference>
<proteinExistence type="predicted"/>
<protein>
    <submittedName>
        <fullName evidence="1">Uncharacterized protein</fullName>
    </submittedName>
</protein>
<reference evidence="1" key="1">
    <citation type="submission" date="2018-02" db="EMBL/GenBank/DDBJ databases">
        <title>Rhizophora mucronata_Transcriptome.</title>
        <authorList>
            <person name="Meera S.P."/>
            <person name="Sreeshan A."/>
            <person name="Augustine A."/>
        </authorList>
    </citation>
    <scope>NUCLEOTIDE SEQUENCE</scope>
    <source>
        <tissue evidence="1">Leaf</tissue>
    </source>
</reference>
<organism evidence="1">
    <name type="scientific">Rhizophora mucronata</name>
    <name type="common">Asiatic mangrove</name>
    <dbReference type="NCBI Taxonomy" id="61149"/>
    <lineage>
        <taxon>Eukaryota</taxon>
        <taxon>Viridiplantae</taxon>
        <taxon>Streptophyta</taxon>
        <taxon>Embryophyta</taxon>
        <taxon>Tracheophyta</taxon>
        <taxon>Spermatophyta</taxon>
        <taxon>Magnoliopsida</taxon>
        <taxon>eudicotyledons</taxon>
        <taxon>Gunneridae</taxon>
        <taxon>Pentapetalae</taxon>
        <taxon>rosids</taxon>
        <taxon>fabids</taxon>
        <taxon>Malpighiales</taxon>
        <taxon>Rhizophoraceae</taxon>
        <taxon>Rhizophora</taxon>
    </lineage>
</organism>
<dbReference type="AlphaFoldDB" id="A0A2P2LYQ1"/>
<name>A0A2P2LYQ1_RHIMU</name>
<accession>A0A2P2LYQ1</accession>
<sequence length="40" mass="4517">MCRSFGVKFLFCKLTVSNRLCDYGVRKLDHQLILGDSPVG</sequence>